<protein>
    <submittedName>
        <fullName evidence="1">Uncharacterized protein</fullName>
    </submittedName>
</protein>
<accession>A0A0F9E7Y2</accession>
<dbReference type="EMBL" id="LAZR01025982">
    <property type="protein sequence ID" value="KKL70153.1"/>
    <property type="molecule type" value="Genomic_DNA"/>
</dbReference>
<reference evidence="1" key="1">
    <citation type="journal article" date="2015" name="Nature">
        <title>Complex archaea that bridge the gap between prokaryotes and eukaryotes.</title>
        <authorList>
            <person name="Spang A."/>
            <person name="Saw J.H."/>
            <person name="Jorgensen S.L."/>
            <person name="Zaremba-Niedzwiedzka K."/>
            <person name="Martijn J."/>
            <person name="Lind A.E."/>
            <person name="van Eijk R."/>
            <person name="Schleper C."/>
            <person name="Guy L."/>
            <person name="Ettema T.J."/>
        </authorList>
    </citation>
    <scope>NUCLEOTIDE SEQUENCE</scope>
</reference>
<organism evidence="1">
    <name type="scientific">marine sediment metagenome</name>
    <dbReference type="NCBI Taxonomy" id="412755"/>
    <lineage>
        <taxon>unclassified sequences</taxon>
        <taxon>metagenomes</taxon>
        <taxon>ecological metagenomes</taxon>
    </lineage>
</organism>
<evidence type="ECO:0000313" key="1">
    <source>
        <dbReference type="EMBL" id="KKL70153.1"/>
    </source>
</evidence>
<name>A0A0F9E7Y2_9ZZZZ</name>
<proteinExistence type="predicted"/>
<dbReference type="AlphaFoldDB" id="A0A0F9E7Y2"/>
<sequence length="144" mass="16934">SNAEMQIIFGPHLDINNVNFFRFVLEYKDRIKMRWINERKMPHFQTADGVFASLESDHEPLMPRNGVAGLNPFLVRKLNRIFFSEWEKGKDFDAERIFSMITDGDLEKSEFRGFAFIEKNREERVEIVTNPADDSRLERMVASS</sequence>
<gene>
    <name evidence="1" type="ORF">LCGC14_2107780</name>
</gene>
<feature type="non-terminal residue" evidence="1">
    <location>
        <position position="1"/>
    </location>
</feature>
<comment type="caution">
    <text evidence="1">The sequence shown here is derived from an EMBL/GenBank/DDBJ whole genome shotgun (WGS) entry which is preliminary data.</text>
</comment>